<dbReference type="GO" id="GO:0046872">
    <property type="term" value="F:metal ion binding"/>
    <property type="evidence" value="ECO:0007669"/>
    <property type="project" value="InterPro"/>
</dbReference>
<accession>R9GUJ1</accession>
<evidence type="ECO:0000313" key="4">
    <source>
        <dbReference type="Proteomes" id="UP000014174"/>
    </source>
</evidence>
<organism evidence="3 4">
    <name type="scientific">Arcticibacter svalbardensis MN12-7</name>
    <dbReference type="NCBI Taxonomy" id="1150600"/>
    <lineage>
        <taxon>Bacteria</taxon>
        <taxon>Pseudomonadati</taxon>
        <taxon>Bacteroidota</taxon>
        <taxon>Sphingobacteriia</taxon>
        <taxon>Sphingobacteriales</taxon>
        <taxon>Sphingobacteriaceae</taxon>
        <taxon>Arcticibacter</taxon>
    </lineage>
</organism>
<dbReference type="STRING" id="1150600.ADIARSV_1402"/>
<dbReference type="GO" id="GO:0005524">
    <property type="term" value="F:ATP binding"/>
    <property type="evidence" value="ECO:0007669"/>
    <property type="project" value="UniProtKB-UniRule"/>
</dbReference>
<evidence type="ECO:0000256" key="1">
    <source>
        <dbReference type="PROSITE-ProRule" id="PRU00409"/>
    </source>
</evidence>
<dbReference type="Pfam" id="PF14305">
    <property type="entry name" value="ATPgrasp_TupA"/>
    <property type="match status" value="1"/>
</dbReference>
<dbReference type="InterPro" id="IPR011761">
    <property type="entry name" value="ATP-grasp"/>
</dbReference>
<sequence length="284" mass="33382">MFKPIKKYLSNLGEVSKRIQHRHHLFWNDPNAEWIRNTPMRADDSMEKWQDVPYWQRKLSNKYNAREFAIKHGCKVADLYWRGSDVQQINFETLPLYYVIRPTVGHSSNLVFLMHNGLNLFDDKGYSPEDIRDILRSEVDKNPDLEFLIEEFLENEEGEHAILDDYKLLCFNGVIASCHAIKRFSPSKGEGNFYDEHWNKMETLHLKYPLVDGQKPPKCWDEIISQAKMLSKAYGIFVRIDFYATSKGAVFGEFTPTPGMGRHFSSYGKKLMIRYWDMYCKGLV</sequence>
<dbReference type="EMBL" id="AQPN01000051">
    <property type="protein sequence ID" value="EOR95401.1"/>
    <property type="molecule type" value="Genomic_DNA"/>
</dbReference>
<dbReference type="SUPFAM" id="SSF56059">
    <property type="entry name" value="Glutathione synthetase ATP-binding domain-like"/>
    <property type="match status" value="1"/>
</dbReference>
<dbReference type="PROSITE" id="PS50975">
    <property type="entry name" value="ATP_GRASP"/>
    <property type="match status" value="1"/>
</dbReference>
<evidence type="ECO:0000259" key="2">
    <source>
        <dbReference type="PROSITE" id="PS50975"/>
    </source>
</evidence>
<keyword evidence="3" id="KW-0808">Transferase</keyword>
<dbReference type="Proteomes" id="UP000014174">
    <property type="component" value="Unassembled WGS sequence"/>
</dbReference>
<dbReference type="GO" id="GO:0016740">
    <property type="term" value="F:transferase activity"/>
    <property type="evidence" value="ECO:0007669"/>
    <property type="project" value="UniProtKB-KW"/>
</dbReference>
<dbReference type="InterPro" id="IPR029465">
    <property type="entry name" value="ATPgrasp_TupA"/>
</dbReference>
<keyword evidence="1" id="KW-0067">ATP-binding</keyword>
<dbReference type="eggNOG" id="COG0189">
    <property type="taxonomic scope" value="Bacteria"/>
</dbReference>
<evidence type="ECO:0000313" key="3">
    <source>
        <dbReference type="EMBL" id="EOR95401.1"/>
    </source>
</evidence>
<reference evidence="3 4" key="1">
    <citation type="journal article" date="2013" name="Genome Announc.">
        <title>Draft Genome Sequence of Arcticibacter svalbardensis Strain MN12-7T, a Member of the Family Sphingobacteriaceae Isolated from an Arctic Soil Sample.</title>
        <authorList>
            <person name="Shivaji S."/>
            <person name="Ara S."/>
            <person name="Prasad S."/>
            <person name="Manasa B.P."/>
            <person name="Begum Z."/>
            <person name="Singh A."/>
            <person name="Kumar Pinnaka A."/>
        </authorList>
    </citation>
    <scope>NUCLEOTIDE SEQUENCE [LARGE SCALE GENOMIC DNA]</scope>
    <source>
        <strain evidence="3 4">MN12-7</strain>
    </source>
</reference>
<comment type="caution">
    <text evidence="3">The sequence shown here is derived from an EMBL/GenBank/DDBJ whole genome shotgun (WGS) entry which is preliminary data.</text>
</comment>
<name>R9GUJ1_9SPHI</name>
<gene>
    <name evidence="3" type="ORF">ADIARSV_1402</name>
</gene>
<protein>
    <submittedName>
        <fullName evidence="3">Putative glycosyltransferase</fullName>
    </submittedName>
</protein>
<dbReference type="AlphaFoldDB" id="R9GUJ1"/>
<feature type="domain" description="ATP-grasp" evidence="2">
    <location>
        <begin position="66"/>
        <end position="284"/>
    </location>
</feature>
<dbReference type="Gene3D" id="3.30.470.20">
    <property type="entry name" value="ATP-grasp fold, B domain"/>
    <property type="match status" value="1"/>
</dbReference>
<keyword evidence="4" id="KW-1185">Reference proteome</keyword>
<dbReference type="OrthoDB" id="9791827at2"/>
<keyword evidence="1" id="KW-0547">Nucleotide-binding</keyword>
<proteinExistence type="predicted"/>